<organism evidence="3 4">
    <name type="scientific">Paenibacillus albiflavus</name>
    <dbReference type="NCBI Taxonomy" id="2545760"/>
    <lineage>
        <taxon>Bacteria</taxon>
        <taxon>Bacillati</taxon>
        <taxon>Bacillota</taxon>
        <taxon>Bacilli</taxon>
        <taxon>Bacillales</taxon>
        <taxon>Paenibacillaceae</taxon>
        <taxon>Paenibacillus</taxon>
    </lineage>
</organism>
<reference evidence="3 4" key="1">
    <citation type="submission" date="2019-03" db="EMBL/GenBank/DDBJ databases">
        <authorList>
            <person name="Kim M.K.M."/>
        </authorList>
    </citation>
    <scope>NUCLEOTIDE SEQUENCE [LARGE SCALE GENOMIC DNA]</scope>
    <source>
        <strain evidence="3 4">18JY21-1</strain>
    </source>
</reference>
<dbReference type="EMBL" id="SKFG01000011">
    <property type="protein sequence ID" value="TCZ76852.1"/>
    <property type="molecule type" value="Genomic_DNA"/>
</dbReference>
<sequence length="645" mass="75438">MDKLISLCMIVKNEEKTLSRCLDSVQGLVDEIIIVDTGSIDTTKQIAKRYTNQVYDYEWTNDFSAARNESIRRATSEWILILDADEYIERDDIDVLRHYLPTIKNESISRIALTIPITSFVGGGHNVAEGYVARIFPNNSGITFIRPIHEQLSCDSGELEYRSFSFYVYHTGYTQETMLEKNKSQRNLKILEQYSSNHKLEPYDYYTIGNEYKMIKDYENAYINYMNAFKGLSSATPWYVGCLISLIDCLFGLDRMKEVNELIESKLVQWKQYPEYFAIKARWFNQLGFYDEARVQYEEAVQIAEKLSMQNIPFWLISSDYGRIIPFNQLVQYYSRKQDLSQTVFYLIKVLNDRPYHYLSLIKLINLLVQTESIDAILQLLYKLYPNRNSVEIGLLFQVSLEVGNLSLSNHFFGISQEMSIDISPSQMLQFAVLTGDQDKYIQIMKNLDLSSDMKLDIILPLVIASVRWREPDYLLVIANDPTFYQLYILASACINEEELIISPTDEEVDMLMRLFIELFNYKLYEEYDLLLKRVSSSMLINSLANYYYTHHHLELALDYYSILLDSDELNAEGYEHLAHLHLNQGEKDDGLKFLGKASELRPDDIVLYTNMWLNCKDSLTRLKYKNELFRKFPHYVGIPIFNIK</sequence>
<dbReference type="PROSITE" id="PS50005">
    <property type="entry name" value="TPR"/>
    <property type="match status" value="1"/>
</dbReference>
<dbReference type="RefSeq" id="WP_132418441.1">
    <property type="nucleotide sequence ID" value="NZ_SKFG01000011.1"/>
</dbReference>
<accession>A0A4V2WNU1</accession>
<dbReference type="GO" id="GO:0016740">
    <property type="term" value="F:transferase activity"/>
    <property type="evidence" value="ECO:0007669"/>
    <property type="project" value="UniProtKB-KW"/>
</dbReference>
<dbReference type="InterPro" id="IPR019734">
    <property type="entry name" value="TPR_rpt"/>
</dbReference>
<keyword evidence="4" id="KW-1185">Reference proteome</keyword>
<dbReference type="CDD" id="cd02511">
    <property type="entry name" value="Beta4Glucosyltransferase"/>
    <property type="match status" value="1"/>
</dbReference>
<proteinExistence type="predicted"/>
<dbReference type="SMART" id="SM00028">
    <property type="entry name" value="TPR"/>
    <property type="match status" value="4"/>
</dbReference>
<feature type="domain" description="Glycosyltransferase 2-like" evidence="2">
    <location>
        <begin position="6"/>
        <end position="96"/>
    </location>
</feature>
<name>A0A4V2WNU1_9BACL</name>
<evidence type="ECO:0000256" key="1">
    <source>
        <dbReference type="PROSITE-ProRule" id="PRU00339"/>
    </source>
</evidence>
<protein>
    <submittedName>
        <fullName evidence="3">Glycosyltransferase family 2 protein</fullName>
    </submittedName>
</protein>
<dbReference type="SUPFAM" id="SSF53448">
    <property type="entry name" value="Nucleotide-diphospho-sugar transferases"/>
    <property type="match status" value="1"/>
</dbReference>
<evidence type="ECO:0000313" key="3">
    <source>
        <dbReference type="EMBL" id="TCZ76852.1"/>
    </source>
</evidence>
<dbReference type="Gene3D" id="3.90.550.10">
    <property type="entry name" value="Spore Coat Polysaccharide Biosynthesis Protein SpsA, Chain A"/>
    <property type="match status" value="1"/>
</dbReference>
<evidence type="ECO:0000259" key="2">
    <source>
        <dbReference type="Pfam" id="PF00535"/>
    </source>
</evidence>
<dbReference type="SUPFAM" id="SSF48452">
    <property type="entry name" value="TPR-like"/>
    <property type="match status" value="1"/>
</dbReference>
<dbReference type="InterPro" id="IPR029044">
    <property type="entry name" value="Nucleotide-diphossugar_trans"/>
</dbReference>
<gene>
    <name evidence="3" type="ORF">E0485_12790</name>
</gene>
<keyword evidence="3" id="KW-0808">Transferase</keyword>
<dbReference type="AlphaFoldDB" id="A0A4V2WNU1"/>
<evidence type="ECO:0000313" key="4">
    <source>
        <dbReference type="Proteomes" id="UP000295418"/>
    </source>
</evidence>
<feature type="repeat" description="TPR" evidence="1">
    <location>
        <begin position="572"/>
        <end position="605"/>
    </location>
</feature>
<dbReference type="Pfam" id="PF00535">
    <property type="entry name" value="Glycos_transf_2"/>
    <property type="match status" value="1"/>
</dbReference>
<dbReference type="Proteomes" id="UP000295418">
    <property type="component" value="Unassembled WGS sequence"/>
</dbReference>
<dbReference type="PANTHER" id="PTHR43630:SF2">
    <property type="entry name" value="GLYCOSYLTRANSFERASE"/>
    <property type="match status" value="1"/>
</dbReference>
<keyword evidence="1" id="KW-0802">TPR repeat</keyword>
<dbReference type="InterPro" id="IPR001173">
    <property type="entry name" value="Glyco_trans_2-like"/>
</dbReference>
<dbReference type="Gene3D" id="1.25.40.10">
    <property type="entry name" value="Tetratricopeptide repeat domain"/>
    <property type="match status" value="2"/>
</dbReference>
<dbReference type="InterPro" id="IPR011990">
    <property type="entry name" value="TPR-like_helical_dom_sf"/>
</dbReference>
<dbReference type="OrthoDB" id="9815923at2"/>
<dbReference type="PANTHER" id="PTHR43630">
    <property type="entry name" value="POLY-BETA-1,6-N-ACETYL-D-GLUCOSAMINE SYNTHASE"/>
    <property type="match status" value="1"/>
</dbReference>
<comment type="caution">
    <text evidence="3">The sequence shown here is derived from an EMBL/GenBank/DDBJ whole genome shotgun (WGS) entry which is preliminary data.</text>
</comment>